<name>A0ABY4BJH3_9BACT</name>
<organism evidence="2 3">
    <name type="scientific">Hymenobacter monticola</name>
    <dbReference type="NCBI Taxonomy" id="1705399"/>
    <lineage>
        <taxon>Bacteria</taxon>
        <taxon>Pseudomonadati</taxon>
        <taxon>Bacteroidota</taxon>
        <taxon>Cytophagia</taxon>
        <taxon>Cytophagales</taxon>
        <taxon>Hymenobacteraceae</taxon>
        <taxon>Hymenobacter</taxon>
    </lineage>
</organism>
<geneLocation type="plasmid" evidence="2 3">
    <name>unnamed4</name>
</geneLocation>
<evidence type="ECO:0000313" key="2">
    <source>
        <dbReference type="EMBL" id="UOE36760.1"/>
    </source>
</evidence>
<keyword evidence="1" id="KW-0472">Membrane</keyword>
<keyword evidence="2" id="KW-0614">Plasmid</keyword>
<evidence type="ECO:0000313" key="3">
    <source>
        <dbReference type="Proteomes" id="UP000831390"/>
    </source>
</evidence>
<feature type="transmembrane region" description="Helical" evidence="1">
    <location>
        <begin position="96"/>
        <end position="114"/>
    </location>
</feature>
<keyword evidence="1" id="KW-0812">Transmembrane</keyword>
<evidence type="ECO:0000256" key="1">
    <source>
        <dbReference type="SAM" id="Phobius"/>
    </source>
</evidence>
<sequence length="123" mass="12926">MQPVTEPVAESAEIPLSPPAPTAQAIPDASVLFMATVQQHFTTLVDLLKSHVEAKKTGLVAEARATAIEGYVARGYSFLMVFLCLGAGLFLSTQKILNGVSAGTLTGTIIGYALSHLRPVTND</sequence>
<protein>
    <submittedName>
        <fullName evidence="2">Uncharacterized protein</fullName>
    </submittedName>
</protein>
<keyword evidence="3" id="KW-1185">Reference proteome</keyword>
<accession>A0ABY4BJH3</accession>
<reference evidence="2 3" key="1">
    <citation type="submission" date="2022-03" db="EMBL/GenBank/DDBJ databases">
        <title>Hymenobactersp. isolated from the air.</title>
        <authorList>
            <person name="Won M."/>
            <person name="Kwon S.-W."/>
        </authorList>
    </citation>
    <scope>NUCLEOTIDE SEQUENCE [LARGE SCALE GENOMIC DNA]</scope>
    <source>
        <strain evidence="2 3">KACC 22596</strain>
        <plasmid evidence="2 3">unnamed4</plasmid>
    </source>
</reference>
<dbReference type="EMBL" id="CP094538">
    <property type="protein sequence ID" value="UOE36760.1"/>
    <property type="molecule type" value="Genomic_DNA"/>
</dbReference>
<proteinExistence type="predicted"/>
<keyword evidence="1" id="KW-1133">Transmembrane helix</keyword>
<dbReference type="RefSeq" id="WP_243520932.1">
    <property type="nucleotide sequence ID" value="NZ_CP094538.1"/>
</dbReference>
<feature type="transmembrane region" description="Helical" evidence="1">
    <location>
        <begin position="71"/>
        <end position="90"/>
    </location>
</feature>
<gene>
    <name evidence="2" type="ORF">MTP16_25520</name>
</gene>
<dbReference type="Proteomes" id="UP000831390">
    <property type="component" value="Plasmid unnamed4"/>
</dbReference>